<dbReference type="PANTHER" id="PTHR23411">
    <property type="entry name" value="TAPASIN"/>
    <property type="match status" value="1"/>
</dbReference>
<proteinExistence type="predicted"/>
<evidence type="ECO:0000256" key="1">
    <source>
        <dbReference type="ARBA" id="ARBA00023319"/>
    </source>
</evidence>
<dbReference type="PROSITE" id="PS50835">
    <property type="entry name" value="IG_LIKE"/>
    <property type="match status" value="2"/>
</dbReference>
<evidence type="ECO:0000259" key="3">
    <source>
        <dbReference type="PROSITE" id="PS50835"/>
    </source>
</evidence>
<dbReference type="EMBL" id="JAYMGO010000003">
    <property type="protein sequence ID" value="KAL1278259.1"/>
    <property type="molecule type" value="Genomic_DNA"/>
</dbReference>
<dbReference type="InterPro" id="IPR036179">
    <property type="entry name" value="Ig-like_dom_sf"/>
</dbReference>
<dbReference type="SMART" id="SM00407">
    <property type="entry name" value="IGc1"/>
    <property type="match status" value="2"/>
</dbReference>
<evidence type="ECO:0000313" key="4">
    <source>
        <dbReference type="EMBL" id="KAL1278259.1"/>
    </source>
</evidence>
<keyword evidence="2" id="KW-0472">Membrane</keyword>
<dbReference type="Pfam" id="PF07654">
    <property type="entry name" value="C1-set"/>
    <property type="match status" value="2"/>
</dbReference>
<dbReference type="InterPro" id="IPR050380">
    <property type="entry name" value="Immune_Resp_Modulators"/>
</dbReference>
<dbReference type="CDD" id="cd16093">
    <property type="entry name" value="IgC1_CH2_Mu"/>
    <property type="match status" value="1"/>
</dbReference>
<keyword evidence="2" id="KW-1133">Transmembrane helix</keyword>
<evidence type="ECO:0000256" key="2">
    <source>
        <dbReference type="SAM" id="Phobius"/>
    </source>
</evidence>
<organism evidence="4 5">
    <name type="scientific">Cirrhinus molitorella</name>
    <name type="common">mud carp</name>
    <dbReference type="NCBI Taxonomy" id="172907"/>
    <lineage>
        <taxon>Eukaryota</taxon>
        <taxon>Metazoa</taxon>
        <taxon>Chordata</taxon>
        <taxon>Craniata</taxon>
        <taxon>Vertebrata</taxon>
        <taxon>Euteleostomi</taxon>
        <taxon>Actinopterygii</taxon>
        <taxon>Neopterygii</taxon>
        <taxon>Teleostei</taxon>
        <taxon>Ostariophysi</taxon>
        <taxon>Cypriniformes</taxon>
        <taxon>Cyprinidae</taxon>
        <taxon>Labeoninae</taxon>
        <taxon>Labeonini</taxon>
        <taxon>Cirrhinus</taxon>
    </lineage>
</organism>
<feature type="domain" description="Ig-like" evidence="3">
    <location>
        <begin position="11"/>
        <end position="102"/>
    </location>
</feature>
<dbReference type="InterPro" id="IPR013783">
    <property type="entry name" value="Ig-like_fold"/>
</dbReference>
<gene>
    <name evidence="4" type="ORF">QQF64_024932</name>
</gene>
<protein>
    <recommendedName>
        <fullName evidence="3">Ig-like domain-containing protein</fullName>
    </recommendedName>
</protein>
<evidence type="ECO:0000313" key="5">
    <source>
        <dbReference type="Proteomes" id="UP001558613"/>
    </source>
</evidence>
<feature type="transmembrane region" description="Helical" evidence="2">
    <location>
        <begin position="346"/>
        <end position="366"/>
    </location>
</feature>
<feature type="domain" description="Ig-like" evidence="3">
    <location>
        <begin position="104"/>
        <end position="212"/>
    </location>
</feature>
<dbReference type="InterPro" id="IPR003597">
    <property type="entry name" value="Ig_C1-set"/>
</dbReference>
<keyword evidence="5" id="KW-1185">Reference proteome</keyword>
<accession>A0ABR3NMV1</accession>
<dbReference type="SUPFAM" id="SSF48726">
    <property type="entry name" value="Immunoglobulin"/>
    <property type="match status" value="3"/>
</dbReference>
<sequence>MVTVSSAQSSPPKSIFPMSQCTPGSDGFLTVGCLARGFSPADSLTFKWKGPDDKELSDFVQYPAFGPDGDYTKISHMRVKKSEWDAKKPYTCEATNSQGTVSAPLVPPSPPPDQRATVYLTVPTKTELDNGTATFMCVARRFSPKNYAFKWFQDGRDVTYAIDKFDKSEKNGSVTEYSATSILQITAEQWKPESKVKCKFEHKAGNEEKEVDYADCGEVATDIGLEPDIVAPSLEDMLKNRVGTLKCKASAEAPGFTKITIKANENVIAKNPSGEDFHNKRNVELDAPIGYEEWSNGTVFTCTIEHKGLAAPKEKTFRRENEFSVWIERSLFEDFDTDDSGIANTAVTFVFLFLITLFYSIGATFVKVK</sequence>
<dbReference type="Gene3D" id="2.60.40.10">
    <property type="entry name" value="Immunoglobulins"/>
    <property type="match status" value="3"/>
</dbReference>
<keyword evidence="1" id="KW-0393">Immunoglobulin domain</keyword>
<name>A0ABR3NMV1_9TELE</name>
<reference evidence="4 5" key="1">
    <citation type="submission" date="2023-09" db="EMBL/GenBank/DDBJ databases">
        <authorList>
            <person name="Wang M."/>
        </authorList>
    </citation>
    <scope>NUCLEOTIDE SEQUENCE [LARGE SCALE GENOMIC DNA]</scope>
    <source>
        <strain evidence="4">GT-2023</strain>
        <tissue evidence="4">Liver</tissue>
    </source>
</reference>
<comment type="caution">
    <text evidence="4">The sequence shown here is derived from an EMBL/GenBank/DDBJ whole genome shotgun (WGS) entry which is preliminary data.</text>
</comment>
<dbReference type="InterPro" id="IPR007110">
    <property type="entry name" value="Ig-like_dom"/>
</dbReference>
<dbReference type="Proteomes" id="UP001558613">
    <property type="component" value="Unassembled WGS sequence"/>
</dbReference>
<keyword evidence="2" id="KW-0812">Transmembrane</keyword>